<keyword evidence="3" id="KW-1185">Reference proteome</keyword>
<feature type="chain" id="PRO_5045848142" evidence="1">
    <location>
        <begin position="22"/>
        <end position="338"/>
    </location>
</feature>
<dbReference type="SUPFAM" id="SSF54427">
    <property type="entry name" value="NTF2-like"/>
    <property type="match status" value="1"/>
</dbReference>
<evidence type="ECO:0000313" key="2">
    <source>
        <dbReference type="EMBL" id="MFC0202940.1"/>
    </source>
</evidence>
<keyword evidence="1" id="KW-0732">Signal</keyword>
<proteinExistence type="predicted"/>
<comment type="caution">
    <text evidence="2">The sequence shown here is derived from an EMBL/GenBank/DDBJ whole genome shotgun (WGS) entry which is preliminary data.</text>
</comment>
<feature type="signal peptide" evidence="1">
    <location>
        <begin position="1"/>
        <end position="21"/>
    </location>
</feature>
<dbReference type="InterPro" id="IPR032710">
    <property type="entry name" value="NTF2-like_dom_sf"/>
</dbReference>
<evidence type="ECO:0000256" key="1">
    <source>
        <dbReference type="SAM" id="SignalP"/>
    </source>
</evidence>
<accession>A0ABV6CSU7</accession>
<protein>
    <submittedName>
        <fullName evidence="2">Uncharacterized protein</fullName>
    </submittedName>
</protein>
<evidence type="ECO:0000313" key="3">
    <source>
        <dbReference type="Proteomes" id="UP001589798"/>
    </source>
</evidence>
<reference evidence="2 3" key="1">
    <citation type="submission" date="2024-09" db="EMBL/GenBank/DDBJ databases">
        <authorList>
            <person name="Sun Q."/>
            <person name="Mori K."/>
        </authorList>
    </citation>
    <scope>NUCLEOTIDE SEQUENCE [LARGE SCALE GENOMIC DNA]</scope>
    <source>
        <strain evidence="2 3">CCM 7706</strain>
    </source>
</reference>
<dbReference type="Proteomes" id="UP001589798">
    <property type="component" value="Unassembled WGS sequence"/>
</dbReference>
<name>A0ABV6CSU7_9SPHN</name>
<gene>
    <name evidence="2" type="ORF">ACFFJC_01505</name>
</gene>
<dbReference type="RefSeq" id="WP_379485813.1">
    <property type="nucleotide sequence ID" value="NZ_JBHLWK010000005.1"/>
</dbReference>
<sequence length="338" mass="36229">MRLVAAILALGIATTVVPVAAKDRGCRDDNGAERCAPEALRRQEKAYGVEAIDALGARGAQVIRAFFVDGYGRDVGLVSFVRGPASEPRVEWMQPLAGPADDPRVRLSSVVPLATWEDLQADGEVFDRPLAPEPASAELSICLHGWVVRVETVDAGGKSHASVESTCVSGLVARYGFRIAKAAVAALPSCALLDPERTRNDVTRLADCTLLTGDRAAAAQAYNVFRTPWFASPGGPDFARPLLYLFHDRAELSWPGQPAVTGWEAASRVWAEQAAKAHFLVARIYGETPDRVRIEGTILPEDSSDPRAVGIPATLIWTRENGFGFRLRSLTSGAPASS</sequence>
<dbReference type="EMBL" id="JBHLWK010000005">
    <property type="protein sequence ID" value="MFC0202940.1"/>
    <property type="molecule type" value="Genomic_DNA"/>
</dbReference>
<organism evidence="2 3">
    <name type="scientific">Novosphingobium soli</name>
    <dbReference type="NCBI Taxonomy" id="574956"/>
    <lineage>
        <taxon>Bacteria</taxon>
        <taxon>Pseudomonadati</taxon>
        <taxon>Pseudomonadota</taxon>
        <taxon>Alphaproteobacteria</taxon>
        <taxon>Sphingomonadales</taxon>
        <taxon>Sphingomonadaceae</taxon>
        <taxon>Novosphingobium</taxon>
    </lineage>
</organism>